<feature type="non-terminal residue" evidence="2">
    <location>
        <position position="1"/>
    </location>
</feature>
<keyword evidence="3" id="KW-1185">Reference proteome</keyword>
<comment type="caution">
    <text evidence="2">The sequence shown here is derived from an EMBL/GenBank/DDBJ whole genome shotgun (WGS) entry which is preliminary data.</text>
</comment>
<dbReference type="AlphaFoldDB" id="A0A2C6KRZ1"/>
<protein>
    <submittedName>
        <fullName evidence="2">Glycine cleavage t-protein (Aminomethyl transferase) domain-containing protein</fullName>
    </submittedName>
</protein>
<evidence type="ECO:0000313" key="3">
    <source>
        <dbReference type="Proteomes" id="UP000221165"/>
    </source>
</evidence>
<dbReference type="GeneID" id="94430402"/>
<dbReference type="EMBL" id="MIGC01003623">
    <property type="protein sequence ID" value="PHJ19132.1"/>
    <property type="molecule type" value="Genomic_DNA"/>
</dbReference>
<dbReference type="VEuPathDB" id="ToxoDB:CSUI_007041"/>
<sequence>SLVELTQHHSSSSSSQSFLARENPSSSSCSSPSRLLETQSSLSAAPSLVLAAANARMRDRLVCQTYRRNRTNEDFLLTASHEDSSSELPC</sequence>
<dbReference type="Proteomes" id="UP000221165">
    <property type="component" value="Unassembled WGS sequence"/>
</dbReference>
<evidence type="ECO:0000313" key="2">
    <source>
        <dbReference type="EMBL" id="PHJ19132.1"/>
    </source>
</evidence>
<feature type="region of interest" description="Disordered" evidence="1">
    <location>
        <begin position="1"/>
        <end position="41"/>
    </location>
</feature>
<feature type="compositionally biased region" description="Low complexity" evidence="1">
    <location>
        <begin position="24"/>
        <end position="33"/>
    </location>
</feature>
<reference evidence="2 3" key="1">
    <citation type="journal article" date="2017" name="Int. J. Parasitol.">
        <title>The genome of the protozoan parasite Cystoisospora suis and a reverse vaccinology approach to identify vaccine candidates.</title>
        <authorList>
            <person name="Palmieri N."/>
            <person name="Shrestha A."/>
            <person name="Ruttkowski B."/>
            <person name="Beck T."/>
            <person name="Vogl C."/>
            <person name="Tomley F."/>
            <person name="Blake D.P."/>
            <person name="Joachim A."/>
        </authorList>
    </citation>
    <scope>NUCLEOTIDE SEQUENCE [LARGE SCALE GENOMIC DNA]</scope>
    <source>
        <strain evidence="2 3">Wien I</strain>
    </source>
</reference>
<name>A0A2C6KRZ1_9APIC</name>
<dbReference type="RefSeq" id="XP_067920834.1">
    <property type="nucleotide sequence ID" value="XM_068067191.1"/>
</dbReference>
<gene>
    <name evidence="2" type="ORF">CSUI_007041</name>
</gene>
<proteinExistence type="predicted"/>
<dbReference type="GO" id="GO:0016740">
    <property type="term" value="F:transferase activity"/>
    <property type="evidence" value="ECO:0007669"/>
    <property type="project" value="UniProtKB-KW"/>
</dbReference>
<evidence type="ECO:0000256" key="1">
    <source>
        <dbReference type="SAM" id="MobiDB-lite"/>
    </source>
</evidence>
<organism evidence="2 3">
    <name type="scientific">Cystoisospora suis</name>
    <dbReference type="NCBI Taxonomy" id="483139"/>
    <lineage>
        <taxon>Eukaryota</taxon>
        <taxon>Sar</taxon>
        <taxon>Alveolata</taxon>
        <taxon>Apicomplexa</taxon>
        <taxon>Conoidasida</taxon>
        <taxon>Coccidia</taxon>
        <taxon>Eucoccidiorida</taxon>
        <taxon>Eimeriorina</taxon>
        <taxon>Sarcocystidae</taxon>
        <taxon>Cystoisospora</taxon>
    </lineage>
</organism>
<feature type="non-terminal residue" evidence="2">
    <location>
        <position position="90"/>
    </location>
</feature>
<accession>A0A2C6KRZ1</accession>
<keyword evidence="2" id="KW-0808">Transferase</keyword>
<feature type="compositionally biased region" description="Low complexity" evidence="1">
    <location>
        <begin position="8"/>
        <end position="17"/>
    </location>
</feature>